<gene>
    <name evidence="3" type="primary">LOC111089766</name>
</gene>
<evidence type="ECO:0000313" key="2">
    <source>
        <dbReference type="Proteomes" id="UP000694941"/>
    </source>
</evidence>
<sequence length="591" mass="66109">MITPDSDVGAWNMSRGPIPYRRPVQPKKTSTIISPEIPNQKSPSIVSQSSLQGTVFGICRYLRPAEQPSSTHPQPQQSSSIRCPDSKFQQSINNDALESRGSLCNEQKRVRNSNSISSEGSRNSQYSVQNSSIYFDDENWNDQDEYTPGNINECYNTNVNTPDQYPQSEVNECYNTNVNTPDQYPQSEVNECYNVNVKAPQKVIVSSFHDFCQTMLSVDGVEGDTFGNSLSPSEIRSKEKVNPKTNTTQLQGFSVISNNRQELSSDHNKLKTHVSTSPQNPRLCKPPESTPLQAHRIHVSTSPHFTFSNIESCNTSRNSEKQVKNSLVPKKHANNNVISNLRSIEIQKSIENKLSLPKSLSSPSLQSPGIVKEVLKKMANHSNSESCSPDFIFLDEHSGRNYQYSSKDHGRSDAEALRIIQDLDRSLDEALPPSNESTPVSQSKNPHFGTPISRQNRSPVEVEDHESQTDNLVEEIYLPSNNKKSNDGLQQEKTRNQKVEDKKQPKQKFRRTTDAAVNTVLERPAGRTVNGVGPRRNNEPPKSSQEQANIQDTSLPTEGTSSRKKSDERPPVPPKKFSLSEELAQDKNFNG</sequence>
<evidence type="ECO:0000313" key="3">
    <source>
        <dbReference type="RefSeq" id="XP_022258516.1"/>
    </source>
</evidence>
<organism evidence="2 3">
    <name type="scientific">Limulus polyphemus</name>
    <name type="common">Atlantic horseshoe crab</name>
    <dbReference type="NCBI Taxonomy" id="6850"/>
    <lineage>
        <taxon>Eukaryota</taxon>
        <taxon>Metazoa</taxon>
        <taxon>Ecdysozoa</taxon>
        <taxon>Arthropoda</taxon>
        <taxon>Chelicerata</taxon>
        <taxon>Merostomata</taxon>
        <taxon>Xiphosura</taxon>
        <taxon>Limulidae</taxon>
        <taxon>Limulus</taxon>
    </lineage>
</organism>
<feature type="compositionally biased region" description="Polar residues" evidence="1">
    <location>
        <begin position="434"/>
        <end position="445"/>
    </location>
</feature>
<feature type="region of interest" description="Disordered" evidence="1">
    <location>
        <begin position="98"/>
        <end position="128"/>
    </location>
</feature>
<proteinExistence type="predicted"/>
<feature type="compositionally biased region" description="Low complexity" evidence="1">
    <location>
        <begin position="67"/>
        <end position="80"/>
    </location>
</feature>
<accession>A0ABM1TRL0</accession>
<feature type="compositionally biased region" description="Polar residues" evidence="1">
    <location>
        <begin position="540"/>
        <end position="560"/>
    </location>
</feature>
<dbReference type="GeneID" id="111089766"/>
<keyword evidence="2" id="KW-1185">Reference proteome</keyword>
<feature type="compositionally biased region" description="Basic and acidic residues" evidence="1">
    <location>
        <begin position="484"/>
        <end position="504"/>
    </location>
</feature>
<evidence type="ECO:0000256" key="1">
    <source>
        <dbReference type="SAM" id="MobiDB-lite"/>
    </source>
</evidence>
<feature type="compositionally biased region" description="Low complexity" evidence="1">
    <location>
        <begin position="112"/>
        <end position="124"/>
    </location>
</feature>
<reference evidence="3" key="1">
    <citation type="submission" date="2025-08" db="UniProtKB">
        <authorList>
            <consortium name="RefSeq"/>
        </authorList>
    </citation>
    <scope>IDENTIFICATION</scope>
    <source>
        <tissue evidence="3">Muscle</tissue>
    </source>
</reference>
<dbReference type="RefSeq" id="XP_022258516.1">
    <property type="nucleotide sequence ID" value="XM_022402808.1"/>
</dbReference>
<feature type="region of interest" description="Disordered" evidence="1">
    <location>
        <begin position="65"/>
        <end position="86"/>
    </location>
</feature>
<protein>
    <submittedName>
        <fullName evidence="3">Uncharacterized protein LOC111089766</fullName>
    </submittedName>
</protein>
<feature type="region of interest" description="Disordered" evidence="1">
    <location>
        <begin position="429"/>
        <end position="591"/>
    </location>
</feature>
<feature type="region of interest" description="Disordered" evidence="1">
    <location>
        <begin position="1"/>
        <end position="46"/>
    </location>
</feature>
<name>A0ABM1TRL0_LIMPO</name>
<feature type="compositionally biased region" description="Polar residues" evidence="1">
    <location>
        <begin position="27"/>
        <end position="46"/>
    </location>
</feature>
<dbReference type="Proteomes" id="UP000694941">
    <property type="component" value="Unplaced"/>
</dbReference>
<feature type="non-terminal residue" evidence="3">
    <location>
        <position position="591"/>
    </location>
</feature>